<dbReference type="InterPro" id="IPR010254">
    <property type="entry name" value="B12-dep_deHydtase_bsu"/>
</dbReference>
<proteinExistence type="predicted"/>
<keyword evidence="4" id="KW-1185">Reference proteome</keyword>
<dbReference type="EMBL" id="JPGY02000001">
    <property type="protein sequence ID" value="KRU11655.1"/>
    <property type="molecule type" value="Genomic_DNA"/>
</dbReference>
<dbReference type="Pfam" id="PF02288">
    <property type="entry name" value="Dehydratase_MU"/>
    <property type="match status" value="1"/>
</dbReference>
<dbReference type="SUPFAM" id="SSF52968">
    <property type="entry name" value="B12-dependent dehydatase associated subunit"/>
    <property type="match status" value="1"/>
</dbReference>
<evidence type="ECO:0000313" key="4">
    <source>
        <dbReference type="Proteomes" id="UP000030905"/>
    </source>
</evidence>
<reference evidence="2 3" key="3">
    <citation type="journal article" name="Genome Announc.">
        <title>Improved Draft Genome Sequence of Clostridium pasteurianum Strain ATCC 6013 (DSM 525) Using a Hybrid Next-Generation Sequencing Approach.</title>
        <authorList>
            <person name="Pyne M.E."/>
            <person name="Utturkar S."/>
            <person name="Brown S.D."/>
            <person name="Moo-Young M."/>
            <person name="Chung D.A."/>
            <person name="Chou C.P."/>
        </authorList>
    </citation>
    <scope>NUCLEOTIDE SEQUENCE [LARGE SCALE GENOMIC DNA]</scope>
    <source>
        <strain evidence="2 3">ATCC 6013</strain>
    </source>
</reference>
<dbReference type="PIRSF" id="PIRSF011503">
    <property type="entry name" value="DdrB_PduH"/>
    <property type="match status" value="1"/>
</dbReference>
<evidence type="ECO:0000313" key="1">
    <source>
        <dbReference type="EMBL" id="AJA52335.1"/>
    </source>
</evidence>
<dbReference type="eggNOG" id="ENOG503354T">
    <property type="taxonomic scope" value="Bacteria"/>
</dbReference>
<sequence>MKEKFNINKPTINVYFNPNIKDKNILNNILLGMEEESIPYKIEENSEKDSVKLGYIAAKNSKLEVGIGIGTDNIIVIHYSKLTLNNPLFKVKITDTKKNIRFIGANAARLVKKNPFKNMDFMY</sequence>
<dbReference type="PATRIC" id="fig|1262449.3.peg.713"/>
<dbReference type="Proteomes" id="UP000030905">
    <property type="component" value="Chromosome"/>
</dbReference>
<evidence type="ECO:0000313" key="3">
    <source>
        <dbReference type="Proteomes" id="UP000028042"/>
    </source>
</evidence>
<reference evidence="2" key="2">
    <citation type="submission" date="2015-10" db="EMBL/GenBank/DDBJ databases">
        <title>Improved Draft Genome Sequence of Clostridium pasteurianum Strain ATCC 6013 (DSM 525) Using a Hybrid Next-Generation Sequencing Approach.</title>
        <authorList>
            <person name="Pyne M.E."/>
            <person name="Utturkar S.M."/>
            <person name="Brown S.D."/>
            <person name="Moo-Young M."/>
            <person name="Chung D.A."/>
            <person name="Chou P.C."/>
        </authorList>
    </citation>
    <scope>NUCLEOTIDE SEQUENCE</scope>
    <source>
        <strain evidence="2">ATCC 6013</strain>
    </source>
</reference>
<dbReference type="Proteomes" id="UP000028042">
    <property type="component" value="Unassembled WGS sequence"/>
</dbReference>
<reference evidence="1 4" key="1">
    <citation type="journal article" date="2015" name="Genome Announc.">
        <title>Complete Genome Sequence of the Nitrogen-Fixing and Solvent-Producing Clostridium pasteurianum DSM 525.</title>
        <authorList>
            <person name="Poehlein A."/>
            <person name="Grosse-Honebrink A."/>
            <person name="Zhang Y."/>
            <person name="Minton N.P."/>
            <person name="Daniel R."/>
        </authorList>
    </citation>
    <scope>NUCLEOTIDE SEQUENCE [LARGE SCALE GENOMIC DNA]</scope>
    <source>
        <strain evidence="1">DSM 525</strain>
        <strain evidence="4">DSM 525 / ATCC 6013</strain>
    </source>
</reference>
<dbReference type="KEGG" id="cpae:CPAST_c22770"/>
<dbReference type="Gene3D" id="3.40.50.10150">
    <property type="entry name" value="B12-dependent dehydatase associated subunit"/>
    <property type="match status" value="1"/>
</dbReference>
<dbReference type="GeneID" id="93074420"/>
<dbReference type="InterPro" id="IPR003208">
    <property type="entry name" value="Dehydtase/Dehydtase_re"/>
</dbReference>
<dbReference type="RefSeq" id="WP_003441632.1">
    <property type="nucleotide sequence ID" value="NZ_ANZB01000002.1"/>
</dbReference>
<dbReference type="EMBL" id="CP009268">
    <property type="protein sequence ID" value="AJA52335.1"/>
    <property type="molecule type" value="Genomic_DNA"/>
</dbReference>
<accession>A0A0H3J5A2</accession>
<dbReference type="KEGG" id="cpat:CLPA_c22770"/>
<evidence type="ECO:0000313" key="2">
    <source>
        <dbReference type="EMBL" id="KRU11655.1"/>
    </source>
</evidence>
<gene>
    <name evidence="1" type="ORF">CLPA_c22770</name>
    <name evidence="2" type="ORF">CP6013_00902</name>
</gene>
<organism evidence="1 4">
    <name type="scientific">Clostridium pasteurianum DSM 525 = ATCC 6013</name>
    <dbReference type="NCBI Taxonomy" id="1262449"/>
    <lineage>
        <taxon>Bacteria</taxon>
        <taxon>Bacillati</taxon>
        <taxon>Bacillota</taxon>
        <taxon>Clostridia</taxon>
        <taxon>Eubacteriales</taxon>
        <taxon>Clostridiaceae</taxon>
        <taxon>Clostridium</taxon>
    </lineage>
</organism>
<dbReference type="InterPro" id="IPR009192">
    <property type="entry name" value="Diol/glycerol_deHydtase_re_ssu"/>
</dbReference>
<protein>
    <submittedName>
        <fullName evidence="2">Dehydratase medium subunit</fullName>
    </submittedName>
</protein>
<name>A0A0H3J5A2_CLOPA</name>
<dbReference type="AlphaFoldDB" id="A0A0H3J5A2"/>